<gene>
    <name evidence="1" type="ORF">SLS63_008574</name>
</gene>
<dbReference type="Proteomes" id="UP001430848">
    <property type="component" value="Unassembled WGS sequence"/>
</dbReference>
<dbReference type="EMBL" id="JAKNSF020000055">
    <property type="protein sequence ID" value="KAK7724737.1"/>
    <property type="molecule type" value="Genomic_DNA"/>
</dbReference>
<dbReference type="InterPro" id="IPR000653">
    <property type="entry name" value="DegT/StrS_aminotransferase"/>
</dbReference>
<accession>A0ABR1P2D4</accession>
<comment type="caution">
    <text evidence="1">The sequence shown here is derived from an EMBL/GenBank/DDBJ whole genome shotgun (WGS) entry which is preliminary data.</text>
</comment>
<evidence type="ECO:0000313" key="1">
    <source>
        <dbReference type="EMBL" id="KAK7724737.1"/>
    </source>
</evidence>
<evidence type="ECO:0000313" key="2">
    <source>
        <dbReference type="Proteomes" id="UP001430848"/>
    </source>
</evidence>
<proteinExistence type="predicted"/>
<evidence type="ECO:0008006" key="3">
    <source>
        <dbReference type="Google" id="ProtNLM"/>
    </source>
</evidence>
<dbReference type="PANTHER" id="PTHR30244:SF34">
    <property type="entry name" value="DTDP-4-AMINO-4,6-DIDEOXYGALACTOSE TRANSAMINASE"/>
    <property type="match status" value="1"/>
</dbReference>
<protein>
    <recommendedName>
        <fullName evidence="3">dTDP-4-amino-4,6-dideoxygalactose transaminase</fullName>
    </recommendedName>
</protein>
<name>A0ABR1P2D4_DIAER</name>
<organism evidence="1 2">
    <name type="scientific">Diaporthe eres</name>
    <name type="common">Phomopsis oblonga</name>
    <dbReference type="NCBI Taxonomy" id="83184"/>
    <lineage>
        <taxon>Eukaryota</taxon>
        <taxon>Fungi</taxon>
        <taxon>Dikarya</taxon>
        <taxon>Ascomycota</taxon>
        <taxon>Pezizomycotina</taxon>
        <taxon>Sordariomycetes</taxon>
        <taxon>Sordariomycetidae</taxon>
        <taxon>Diaporthales</taxon>
        <taxon>Diaporthaceae</taxon>
        <taxon>Diaporthe</taxon>
        <taxon>Diaporthe eres species complex</taxon>
    </lineage>
</organism>
<dbReference type="NCBIfam" id="NF008687">
    <property type="entry name" value="PRK11706.1"/>
    <property type="match status" value="1"/>
</dbReference>
<dbReference type="InterPro" id="IPR015421">
    <property type="entry name" value="PyrdxlP-dep_Trfase_major"/>
</dbReference>
<dbReference type="SUPFAM" id="SSF53383">
    <property type="entry name" value="PLP-dependent transferases"/>
    <property type="match status" value="1"/>
</dbReference>
<dbReference type="PIRSF" id="PIRSF000390">
    <property type="entry name" value="PLP_StrS"/>
    <property type="match status" value="1"/>
</dbReference>
<dbReference type="InterPro" id="IPR015424">
    <property type="entry name" value="PyrdxlP-dep_Trfase"/>
</dbReference>
<keyword evidence="2" id="KW-1185">Reference proteome</keyword>
<sequence>MIPLSKPFIPPASVPYLQEVLQSGKLVGQGPWTQLCTRWLEDMMLEGKAFLVTSGTTALEMAAMVVDISPGDEVIFPNFTFVSTVNAFVARGAVPVFVDIEEKTMNIDVSKVEAAITPRTRAIVPVHYAGISCMMDEIMDLATIHNLVVIEDAAQSLTSKYHGKFSGTIGHIGCFSFHETKNFTSGGQGGAVLINQRELVDRAEVIYDNGTNRVQFLRGEIQQYEWQDVGSNYVLSECLAALLWSHLELSDVIQQRRREIWYKYHAQLQEMAVATGAFDVPIVPPSCEINGHIYCLFFRFPFLQVLYYTREANKYIEQISN</sequence>
<reference evidence="1 2" key="1">
    <citation type="submission" date="2024-02" db="EMBL/GenBank/DDBJ databases">
        <title>De novo assembly and annotation of 12 fungi associated with fruit tree decline syndrome in Ontario, Canada.</title>
        <authorList>
            <person name="Sulman M."/>
            <person name="Ellouze W."/>
            <person name="Ilyukhin E."/>
        </authorList>
    </citation>
    <scope>NUCLEOTIDE SEQUENCE [LARGE SCALE GENOMIC DNA]</scope>
    <source>
        <strain evidence="1 2">M169</strain>
    </source>
</reference>
<dbReference type="Gene3D" id="3.40.640.10">
    <property type="entry name" value="Type I PLP-dependent aspartate aminotransferase-like (Major domain)"/>
    <property type="match status" value="1"/>
</dbReference>
<dbReference type="CDD" id="cd00616">
    <property type="entry name" value="AHBA_syn"/>
    <property type="match status" value="1"/>
</dbReference>
<dbReference type="Pfam" id="PF01041">
    <property type="entry name" value="DegT_DnrJ_EryC1"/>
    <property type="match status" value="1"/>
</dbReference>
<dbReference type="PANTHER" id="PTHR30244">
    <property type="entry name" value="TRANSAMINASE"/>
    <property type="match status" value="1"/>
</dbReference>